<reference evidence="4 5" key="1">
    <citation type="submission" date="2020-06" db="EMBL/GenBank/DDBJ databases">
        <authorList>
            <person name="Li R."/>
            <person name="Bekaert M."/>
        </authorList>
    </citation>
    <scope>NUCLEOTIDE SEQUENCE [LARGE SCALE GENOMIC DNA]</scope>
    <source>
        <strain evidence="5">wild</strain>
    </source>
</reference>
<feature type="repeat" description="ANK" evidence="3">
    <location>
        <begin position="399"/>
        <end position="427"/>
    </location>
</feature>
<gene>
    <name evidence="4" type="ORF">MCOR_9268</name>
</gene>
<dbReference type="PANTHER" id="PTHR24123:SF141">
    <property type="entry name" value="ANKYRIN 2, ISOFORM U"/>
    <property type="match status" value="1"/>
</dbReference>
<proteinExistence type="predicted"/>
<evidence type="ECO:0000313" key="5">
    <source>
        <dbReference type="Proteomes" id="UP000507470"/>
    </source>
</evidence>
<sequence>MVNVEFILQKRFGVSQTNELSLLLLAGFRDYKFGNTLHKIVSSKNIDAKINALHAAIIMGNIEMTRMLLAYGCCVNTSAFLTPIHIPVIQKEMSEFSFDDQYDLTIFNDEATEEDRINCMIVPLEINPIHLACFRENSTDFVRLLAGRQCTLLSTAKLSTLGFYMLGTSLEYSNFSLKHKTLEAFSELTPLNIASLINNAHLVEILLSKQNKIDSVASVFPLHMNTSHCSDIVDLITNQSVFMLTSLNIALLNQNSDIVDLLIRYGANVDMSTSLFMEISIDDMFISTYSTLKAIHLASLVDEDHNFRTILSKTKSMDEKCAISVWHLCYLEAINGVKMYQTFDREVEIHLSALHICCITRDCARVELLLKSGANCNIPAEIPLVYIQLKSEIRLFKYPLHLAAESGNLDMCILLLKYSADNEVKTNVIGFKPWQLALYHGHADVLKCLFTVRTSINKSSFMFTFLLYLIRTCFGNTVLKFIAKSKNVIVLLSFYRYVMNALGFCLV</sequence>
<evidence type="ECO:0000256" key="2">
    <source>
        <dbReference type="ARBA" id="ARBA00023043"/>
    </source>
</evidence>
<dbReference type="EMBL" id="CACVKT020001697">
    <property type="protein sequence ID" value="CAC5370410.1"/>
    <property type="molecule type" value="Genomic_DNA"/>
</dbReference>
<keyword evidence="2 3" id="KW-0040">ANK repeat</keyword>
<dbReference type="SUPFAM" id="SSF48403">
    <property type="entry name" value="Ankyrin repeat"/>
    <property type="match status" value="1"/>
</dbReference>
<keyword evidence="5" id="KW-1185">Reference proteome</keyword>
<dbReference type="PROSITE" id="PS50088">
    <property type="entry name" value="ANK_REPEAT"/>
    <property type="match status" value="2"/>
</dbReference>
<organism evidence="4 5">
    <name type="scientific">Mytilus coruscus</name>
    <name type="common">Sea mussel</name>
    <dbReference type="NCBI Taxonomy" id="42192"/>
    <lineage>
        <taxon>Eukaryota</taxon>
        <taxon>Metazoa</taxon>
        <taxon>Spiralia</taxon>
        <taxon>Lophotrochozoa</taxon>
        <taxon>Mollusca</taxon>
        <taxon>Bivalvia</taxon>
        <taxon>Autobranchia</taxon>
        <taxon>Pteriomorphia</taxon>
        <taxon>Mytilida</taxon>
        <taxon>Mytiloidea</taxon>
        <taxon>Mytilidae</taxon>
        <taxon>Mytilinae</taxon>
        <taxon>Mytilus</taxon>
    </lineage>
</organism>
<dbReference type="Pfam" id="PF00023">
    <property type="entry name" value="Ank"/>
    <property type="match status" value="1"/>
</dbReference>
<protein>
    <submittedName>
        <fullName evidence="4">ANK</fullName>
    </submittedName>
</protein>
<dbReference type="Proteomes" id="UP000507470">
    <property type="component" value="Unassembled WGS sequence"/>
</dbReference>
<dbReference type="PROSITE" id="PS50297">
    <property type="entry name" value="ANK_REP_REGION"/>
    <property type="match status" value="1"/>
</dbReference>
<dbReference type="OrthoDB" id="10512156at2759"/>
<dbReference type="InterPro" id="IPR002110">
    <property type="entry name" value="Ankyrin_rpt"/>
</dbReference>
<feature type="repeat" description="ANK" evidence="3">
    <location>
        <begin position="242"/>
        <end position="274"/>
    </location>
</feature>
<name>A0A6J8AMZ7_MYTCO</name>
<dbReference type="PANTHER" id="PTHR24123">
    <property type="entry name" value="ANKYRIN REPEAT-CONTAINING"/>
    <property type="match status" value="1"/>
</dbReference>
<dbReference type="SMART" id="SM00248">
    <property type="entry name" value="ANK"/>
    <property type="match status" value="7"/>
</dbReference>
<evidence type="ECO:0000313" key="4">
    <source>
        <dbReference type="EMBL" id="CAC5370410.1"/>
    </source>
</evidence>
<dbReference type="Gene3D" id="1.25.40.20">
    <property type="entry name" value="Ankyrin repeat-containing domain"/>
    <property type="match status" value="3"/>
</dbReference>
<evidence type="ECO:0000256" key="1">
    <source>
        <dbReference type="ARBA" id="ARBA00022737"/>
    </source>
</evidence>
<dbReference type="InterPro" id="IPR051165">
    <property type="entry name" value="Multifunctional_ANK_Repeat"/>
</dbReference>
<dbReference type="Pfam" id="PF12796">
    <property type="entry name" value="Ank_2"/>
    <property type="match status" value="1"/>
</dbReference>
<evidence type="ECO:0000256" key="3">
    <source>
        <dbReference type="PROSITE-ProRule" id="PRU00023"/>
    </source>
</evidence>
<dbReference type="InterPro" id="IPR036770">
    <property type="entry name" value="Ankyrin_rpt-contain_sf"/>
</dbReference>
<keyword evidence="1" id="KW-0677">Repeat</keyword>
<accession>A0A6J8AMZ7</accession>
<dbReference type="AlphaFoldDB" id="A0A6J8AMZ7"/>